<dbReference type="GO" id="GO:0007339">
    <property type="term" value="P:binding of sperm to zona pellucida"/>
    <property type="evidence" value="ECO:0007669"/>
    <property type="project" value="TreeGrafter"/>
</dbReference>
<keyword evidence="3" id="KW-1133">Transmembrane helix</keyword>
<keyword evidence="2" id="KW-0812">Transmembrane</keyword>
<dbReference type="InterPro" id="IPR001762">
    <property type="entry name" value="Disintegrin_dom"/>
</dbReference>
<evidence type="ECO:0000313" key="9">
    <source>
        <dbReference type="RefSeq" id="XP_020033512.2"/>
    </source>
</evidence>
<evidence type="ECO:0000256" key="6">
    <source>
        <dbReference type="PROSITE-ProRule" id="PRU00076"/>
    </source>
</evidence>
<evidence type="ECO:0000256" key="7">
    <source>
        <dbReference type="PROSITE-ProRule" id="PRU00276"/>
    </source>
</evidence>
<dbReference type="InterPro" id="IPR024079">
    <property type="entry name" value="MetalloPept_cat_dom_sf"/>
</dbReference>
<keyword evidence="7" id="KW-0862">Zinc</keyword>
<proteinExistence type="predicted"/>
<dbReference type="InterPro" id="IPR001590">
    <property type="entry name" value="Peptidase_M12B"/>
</dbReference>
<dbReference type="FunFam" id="3.40.390.10:FF:000002">
    <property type="entry name" value="Disintegrin and metalloproteinase domain-containing protein 22"/>
    <property type="match status" value="1"/>
</dbReference>
<evidence type="ECO:0000256" key="5">
    <source>
        <dbReference type="ARBA" id="ARBA00023157"/>
    </source>
</evidence>
<dbReference type="Pfam" id="PF00200">
    <property type="entry name" value="Disintegrin"/>
    <property type="match status" value="1"/>
</dbReference>
<comment type="subcellular location">
    <subcellularLocation>
        <location evidence="1">Membrane</location>
        <topology evidence="1">Single-pass membrane protein</topology>
    </subcellularLocation>
</comment>
<dbReference type="Proteomes" id="UP001732720">
    <property type="component" value="Chromosome 18"/>
</dbReference>
<dbReference type="Pfam" id="PF08516">
    <property type="entry name" value="ADAM_CR"/>
    <property type="match status" value="1"/>
</dbReference>
<dbReference type="PROSITE" id="PS50026">
    <property type="entry name" value="EGF_3"/>
    <property type="match status" value="1"/>
</dbReference>
<dbReference type="PANTHER" id="PTHR11905:SF120">
    <property type="entry name" value="DISINTEGRIN AND METALLOPROTEINASE DOMAIN-CONTAINING PROTEIN 1A"/>
    <property type="match status" value="1"/>
</dbReference>
<dbReference type="SMART" id="SM00050">
    <property type="entry name" value="DISIN"/>
    <property type="match status" value="1"/>
</dbReference>
<dbReference type="Gene3D" id="3.40.390.10">
    <property type="entry name" value="Collagenase (Catalytic Domain)"/>
    <property type="match status" value="1"/>
</dbReference>
<dbReference type="GO" id="GO:0004222">
    <property type="term" value="F:metalloendopeptidase activity"/>
    <property type="evidence" value="ECO:0007669"/>
    <property type="project" value="InterPro"/>
</dbReference>
<keyword evidence="4" id="KW-0472">Membrane</keyword>
<dbReference type="GO" id="GO:0008584">
    <property type="term" value="P:male gonad development"/>
    <property type="evidence" value="ECO:0007669"/>
    <property type="project" value="TreeGrafter"/>
</dbReference>
<keyword evidence="7" id="KW-0479">Metal-binding</keyword>
<comment type="caution">
    <text evidence="6">Lacks conserved residue(s) required for the propagation of feature annotation.</text>
</comment>
<dbReference type="PROSITE" id="PS50215">
    <property type="entry name" value="ADAM_MEPRO"/>
    <property type="match status" value="1"/>
</dbReference>
<evidence type="ECO:0000256" key="1">
    <source>
        <dbReference type="ARBA" id="ARBA00004167"/>
    </source>
</evidence>
<reference evidence="9" key="1">
    <citation type="submission" date="2025-08" db="UniProtKB">
        <authorList>
            <consortium name="RefSeq"/>
        </authorList>
    </citation>
    <scope>IDENTIFICATION</scope>
</reference>
<sequence length="799" mass="89264">MSVMASVRHLVSFLCFLQKLQVALNEAWGVLQTWAPQMKGLRLALMPGHSRVRMVATLLLGIIFLPNIHCDMESVHYSSYEIIIPESLTPMESEDPVQKASYMLLMQGHEQVVHLRLKRDYFVDNFPIYSYHNGILGKEMPFMSQDCHYEGYIEGVPQSFVSVNTCSGLRGLLNMEKTSYGIEPVLSSKRFEHVLYTMAHQARVSCNVTSKDSQVVSANQQQGSRKPPNLRALSYLWSHTKYVEMFVVVNNLRFQMWGSNINETVRGVVDIIALANGFTRGINTEVVLAGMEIWTEGDLIEVPEDLQVTLRSFNSWRQERLFHRVKHDVAHMIVGQHPGGHTGQAFLNGACSSGFAAAVESFHHEDVLLFAALMVHELGHNLGIRHDHSACICKDKHFCLMRENITKESGFSNCSADYFYHFLHEHKGACLFNKPRHKSRKRRASTCGNGVVEDSEQCDCGSACDGHPCCEPTCTLKEGANCSNEICCFQCQFRMKGHICRNPDGECDLPEYCDGTSAECPANRHKQDWTTCLVNFFCRNAQCMDPSQQCARVFGLNSKSAPKDCYRSANSKGNRFGNCGRSSPTEYVQCSEENILCGKLICTNVNFLPPIKPHHTLIQMPHGDDWCWSMDAFKNEDIPDEGDVQSGISCGINKTCTNFFCDKIPDTTLACNPNELCNGKGVCNDLGHCHCDPGFAPPDCKDEGNGGSVDSGPPGKPENEYPEVDQNDVSTTNTKDSKPDWKIQLILAFLILLLLGAIIGVVYYVETLKSEKAPESTPSEEASKEGEEEEEKEEDESES</sequence>
<dbReference type="SUPFAM" id="SSF57552">
    <property type="entry name" value="Blood coagulation inhibitor (disintegrin)"/>
    <property type="match status" value="1"/>
</dbReference>
<dbReference type="KEGG" id="ccan:109695400"/>
<dbReference type="PROSITE" id="PS01186">
    <property type="entry name" value="EGF_2"/>
    <property type="match status" value="1"/>
</dbReference>
<evidence type="ECO:0000256" key="3">
    <source>
        <dbReference type="ARBA" id="ARBA00022989"/>
    </source>
</evidence>
<dbReference type="InterPro" id="IPR006586">
    <property type="entry name" value="ADAM_Cys-rich"/>
</dbReference>
<keyword evidence="8" id="KW-1185">Reference proteome</keyword>
<name>A0A8B7VPJ5_CASCN</name>
<dbReference type="InterPro" id="IPR034027">
    <property type="entry name" value="Reprolysin_adamalysin"/>
</dbReference>
<evidence type="ECO:0000256" key="4">
    <source>
        <dbReference type="ARBA" id="ARBA00023136"/>
    </source>
</evidence>
<dbReference type="GO" id="GO:0009897">
    <property type="term" value="C:external side of plasma membrane"/>
    <property type="evidence" value="ECO:0007669"/>
    <property type="project" value="TreeGrafter"/>
</dbReference>
<keyword evidence="5 6" id="KW-1015">Disulfide bond</keyword>
<dbReference type="CDD" id="cd04269">
    <property type="entry name" value="ZnMc_adamalysin_II_like"/>
    <property type="match status" value="1"/>
</dbReference>
<dbReference type="PANTHER" id="PTHR11905">
    <property type="entry name" value="ADAM A DISINTEGRIN AND METALLOPROTEASE DOMAIN"/>
    <property type="match status" value="1"/>
</dbReference>
<dbReference type="SMART" id="SM00608">
    <property type="entry name" value="ACR"/>
    <property type="match status" value="1"/>
</dbReference>
<dbReference type="PROSITE" id="PS50214">
    <property type="entry name" value="DISINTEGRIN_2"/>
    <property type="match status" value="1"/>
</dbReference>
<dbReference type="FunFam" id="4.10.70.10:FF:000003">
    <property type="entry name" value="Disintegrin and metalloproteinase domain-containing protein 17"/>
    <property type="match status" value="1"/>
</dbReference>
<dbReference type="Pfam" id="PF01421">
    <property type="entry name" value="Reprolysin"/>
    <property type="match status" value="1"/>
</dbReference>
<evidence type="ECO:0000313" key="8">
    <source>
        <dbReference type="Proteomes" id="UP001732720"/>
    </source>
</evidence>
<accession>A0A8B7VPJ5</accession>
<organism evidence="9">
    <name type="scientific">Castor canadensis</name>
    <name type="common">American beaver</name>
    <dbReference type="NCBI Taxonomy" id="51338"/>
    <lineage>
        <taxon>Eukaryota</taxon>
        <taxon>Metazoa</taxon>
        <taxon>Chordata</taxon>
        <taxon>Craniata</taxon>
        <taxon>Vertebrata</taxon>
        <taxon>Euteleostomi</taxon>
        <taxon>Mammalia</taxon>
        <taxon>Eutheria</taxon>
        <taxon>Euarchontoglires</taxon>
        <taxon>Glires</taxon>
        <taxon>Rodentia</taxon>
        <taxon>Castorimorpha</taxon>
        <taxon>Castoridae</taxon>
        <taxon>Castor</taxon>
    </lineage>
</organism>
<dbReference type="GO" id="GO:1990913">
    <property type="term" value="C:sperm head plasma membrane"/>
    <property type="evidence" value="ECO:0007669"/>
    <property type="project" value="TreeGrafter"/>
</dbReference>
<dbReference type="InterPro" id="IPR000742">
    <property type="entry name" value="EGF"/>
</dbReference>
<evidence type="ECO:0000256" key="2">
    <source>
        <dbReference type="ARBA" id="ARBA00022692"/>
    </source>
</evidence>
<dbReference type="InterPro" id="IPR036436">
    <property type="entry name" value="Disintegrin_dom_sf"/>
</dbReference>
<dbReference type="GO" id="GO:0006508">
    <property type="term" value="P:proteolysis"/>
    <property type="evidence" value="ECO:0007669"/>
    <property type="project" value="InterPro"/>
</dbReference>
<gene>
    <name evidence="9" type="primary">LOC109695400</name>
</gene>
<dbReference type="GO" id="GO:0046872">
    <property type="term" value="F:metal ion binding"/>
    <property type="evidence" value="ECO:0007669"/>
    <property type="project" value="UniProtKB-KW"/>
</dbReference>
<protein>
    <submittedName>
        <fullName evidence="9">Disintegrin and metalloproteinase domain-containing protein 1-like</fullName>
    </submittedName>
</protein>
<dbReference type="GeneID" id="109695400"/>
<dbReference type="SUPFAM" id="SSF55486">
    <property type="entry name" value="Metalloproteases ('zincins'), catalytic domain"/>
    <property type="match status" value="1"/>
</dbReference>
<dbReference type="OrthoDB" id="5951731at2759"/>
<dbReference type="Gene3D" id="4.10.70.10">
    <property type="entry name" value="Disintegrin domain"/>
    <property type="match status" value="1"/>
</dbReference>
<dbReference type="RefSeq" id="XP_020033512.2">
    <property type="nucleotide sequence ID" value="XM_020177923.2"/>
</dbReference>
<keyword evidence="6" id="KW-0245">EGF-like domain</keyword>